<gene>
    <name evidence="2" type="ORF">HPLM_LOCUS13163</name>
</gene>
<reference evidence="4" key="1">
    <citation type="submission" date="2017-02" db="UniProtKB">
        <authorList>
            <consortium name="WormBaseParasite"/>
        </authorList>
    </citation>
    <scope>IDENTIFICATION</scope>
</reference>
<dbReference type="OrthoDB" id="5872647at2759"/>
<feature type="transmembrane region" description="Helical" evidence="1">
    <location>
        <begin position="203"/>
        <end position="221"/>
    </location>
</feature>
<evidence type="ECO:0000313" key="4">
    <source>
        <dbReference type="WBParaSite" id="HPLM_0001317101-mRNA-1"/>
    </source>
</evidence>
<accession>A0A0N4WP96</accession>
<dbReference type="InterPro" id="IPR026112">
    <property type="entry name" value="AMN"/>
</dbReference>
<keyword evidence="1" id="KW-0812">Transmembrane</keyword>
<proteinExistence type="predicted"/>
<evidence type="ECO:0000313" key="2">
    <source>
        <dbReference type="EMBL" id="VDO48022.1"/>
    </source>
</evidence>
<dbReference type="Proteomes" id="UP000268014">
    <property type="component" value="Unassembled WGS sequence"/>
</dbReference>
<dbReference type="EMBL" id="UZAF01018105">
    <property type="protein sequence ID" value="VDO48022.1"/>
    <property type="molecule type" value="Genomic_DNA"/>
</dbReference>
<dbReference type="WBParaSite" id="HPLM_0001317101-mRNA-1">
    <property type="protein sequence ID" value="HPLM_0001317101-mRNA-1"/>
    <property type="gene ID" value="HPLM_0001317101"/>
</dbReference>
<dbReference type="OMA" id="FWRNADE"/>
<evidence type="ECO:0000313" key="3">
    <source>
        <dbReference type="Proteomes" id="UP000268014"/>
    </source>
</evidence>
<reference evidence="2 3" key="2">
    <citation type="submission" date="2018-11" db="EMBL/GenBank/DDBJ databases">
        <authorList>
            <consortium name="Pathogen Informatics"/>
        </authorList>
    </citation>
    <scope>NUCLEOTIDE SEQUENCE [LARGE SCALE GENOMIC DNA]</scope>
    <source>
        <strain evidence="2 3">MHpl1</strain>
    </source>
</reference>
<evidence type="ECO:0000256" key="1">
    <source>
        <dbReference type="SAM" id="Phobius"/>
    </source>
</evidence>
<keyword evidence="1" id="KW-0472">Membrane</keyword>
<sequence length="311" mass="34885">MSTHTFTRFVKTMEGQYQVLLGHALAKESFEDNVSRMLPVKDPVIILNKEKVGDYNPNIENKTLSLICNYVQCPSTASNCTTTVRPFGHCCDVCAGLLTFASETLSVNKISGLISKVVKEIHLDGLVLPSVERINGEDDNDPIPRFQVAVFQQQTYDDTVSRIFIKQLHNKLMNFQTQNGLEYFHYEYDWSLLDHSYAPASKIAGLVTFCIVILIAAALFWRNADERERLRAFVSSNASSSFRVVWHPGKEDDDIVQLVNSSEDLISEEEDPLPTSFSNMNHEPMPLQSGAITTGSPHAEGLTAMEMKMIE</sequence>
<dbReference type="Pfam" id="PF14828">
    <property type="entry name" value="Amnionless"/>
    <property type="match status" value="1"/>
</dbReference>
<dbReference type="AlphaFoldDB" id="A0A0N4WP96"/>
<keyword evidence="1" id="KW-1133">Transmembrane helix</keyword>
<organism evidence="4">
    <name type="scientific">Haemonchus placei</name>
    <name type="common">Barber's pole worm</name>
    <dbReference type="NCBI Taxonomy" id="6290"/>
    <lineage>
        <taxon>Eukaryota</taxon>
        <taxon>Metazoa</taxon>
        <taxon>Ecdysozoa</taxon>
        <taxon>Nematoda</taxon>
        <taxon>Chromadorea</taxon>
        <taxon>Rhabditida</taxon>
        <taxon>Rhabditina</taxon>
        <taxon>Rhabditomorpha</taxon>
        <taxon>Strongyloidea</taxon>
        <taxon>Trichostrongylidae</taxon>
        <taxon>Haemonchus</taxon>
    </lineage>
</organism>
<protein>
    <submittedName>
        <fullName evidence="4">Protein amnionless</fullName>
    </submittedName>
</protein>
<name>A0A0N4WP96_HAEPC</name>
<keyword evidence="3" id="KW-1185">Reference proteome</keyword>